<gene>
    <name evidence="2" type="ORF">Ga0061069_10544</name>
</gene>
<proteinExistence type="predicted"/>
<protein>
    <recommendedName>
        <fullName evidence="4">Ribbon-helix-helix protein, copG family</fullName>
    </recommendedName>
</protein>
<accession>A0A0K6I1N6</accession>
<dbReference type="SUPFAM" id="SSF109709">
    <property type="entry name" value="KorB DNA-binding domain-like"/>
    <property type="match status" value="1"/>
</dbReference>
<dbReference type="STRING" id="339866.GCA_001418255_01550"/>
<evidence type="ECO:0008006" key="4">
    <source>
        <dbReference type="Google" id="ProtNLM"/>
    </source>
</evidence>
<feature type="region of interest" description="Disordered" evidence="1">
    <location>
        <begin position="103"/>
        <end position="141"/>
    </location>
</feature>
<evidence type="ECO:0000256" key="1">
    <source>
        <dbReference type="SAM" id="MobiDB-lite"/>
    </source>
</evidence>
<sequence>MHRQEFSLEDAAATVLRLVEAGMSPPSIAKALARRESWVTGMLSLARNPLARDLASLGRLQSVSAWEEFSSLDAAQQRGIVESSDVITVARCEAARKACQQQSQKRQQKLLDAPPQATHPTPAEAPDEQGAKDVSEESSEPVLKVRVSAALYRALKQISEQEHRSEEDVLREALDAWFATHPIAASHV</sequence>
<organism evidence="2 3">
    <name type="scientific">Thiomonas bhubaneswarensis</name>
    <dbReference type="NCBI Taxonomy" id="339866"/>
    <lineage>
        <taxon>Bacteria</taxon>
        <taxon>Pseudomonadati</taxon>
        <taxon>Pseudomonadota</taxon>
        <taxon>Betaproteobacteria</taxon>
        <taxon>Burkholderiales</taxon>
        <taxon>Thiomonas</taxon>
    </lineage>
</organism>
<evidence type="ECO:0000313" key="3">
    <source>
        <dbReference type="Proteomes" id="UP000183649"/>
    </source>
</evidence>
<dbReference type="Gene3D" id="1.10.10.2830">
    <property type="match status" value="1"/>
</dbReference>
<name>A0A0K6I1N6_9BURK</name>
<reference evidence="3" key="1">
    <citation type="submission" date="2015-08" db="EMBL/GenBank/DDBJ databases">
        <authorList>
            <person name="Varghese N."/>
        </authorList>
    </citation>
    <scope>NUCLEOTIDE SEQUENCE [LARGE SCALE GENOMIC DNA]</scope>
    <source>
        <strain evidence="3">DSM 18181</strain>
    </source>
</reference>
<evidence type="ECO:0000313" key="2">
    <source>
        <dbReference type="EMBL" id="CUA96973.1"/>
    </source>
</evidence>
<keyword evidence="3" id="KW-1185">Reference proteome</keyword>
<dbReference type="EMBL" id="CYHF01000005">
    <property type="protein sequence ID" value="CUA96973.1"/>
    <property type="molecule type" value="Genomic_DNA"/>
</dbReference>
<dbReference type="Proteomes" id="UP000183649">
    <property type="component" value="Unassembled WGS sequence"/>
</dbReference>
<dbReference type="AlphaFoldDB" id="A0A0K6I1N6"/>